<proteinExistence type="predicted"/>
<accession>A0A9P5S238</accession>
<dbReference type="EMBL" id="JAAAUQ010000190">
    <property type="protein sequence ID" value="KAF9153194.1"/>
    <property type="molecule type" value="Genomic_DNA"/>
</dbReference>
<evidence type="ECO:0000256" key="1">
    <source>
        <dbReference type="SAM" id="MobiDB-lite"/>
    </source>
</evidence>
<evidence type="ECO:0000313" key="2">
    <source>
        <dbReference type="EMBL" id="KAF9153194.1"/>
    </source>
</evidence>
<dbReference type="AlphaFoldDB" id="A0A9P5S238"/>
<sequence>MAATARTPLVHGSALITRLIRPAHTATEQLTLQQQQHNDMEKLFESDSLINTPFYPFQQVDQSHRSQGTNTQTPPAQTAQSCPNRGQDGDITPETIAHLIKLAHFHKPSDPKILQDLERDVRRMRNFLDYIQSCDTQILSSAADCTKPLENLRSLVDDGAGLRLRPTLITEAISEGGDRELERQGAERRDMLLERPKRVKGNFFVVGAELDPKLEN</sequence>
<feature type="compositionally biased region" description="Low complexity" evidence="1">
    <location>
        <begin position="71"/>
        <end position="80"/>
    </location>
</feature>
<keyword evidence="3" id="KW-1185">Reference proteome</keyword>
<comment type="caution">
    <text evidence="2">The sequence shown here is derived from an EMBL/GenBank/DDBJ whole genome shotgun (WGS) entry which is preliminary data.</text>
</comment>
<reference evidence="2" key="1">
    <citation type="journal article" date="2020" name="Fungal Divers.">
        <title>Resolving the Mortierellaceae phylogeny through synthesis of multi-gene phylogenetics and phylogenomics.</title>
        <authorList>
            <person name="Vandepol N."/>
            <person name="Liber J."/>
            <person name="Desiro A."/>
            <person name="Na H."/>
            <person name="Kennedy M."/>
            <person name="Barry K."/>
            <person name="Grigoriev I.V."/>
            <person name="Miller A.N."/>
            <person name="O'Donnell K."/>
            <person name="Stajich J.E."/>
            <person name="Bonito G."/>
        </authorList>
    </citation>
    <scope>NUCLEOTIDE SEQUENCE</scope>
    <source>
        <strain evidence="2">NRRL 6426</strain>
    </source>
</reference>
<gene>
    <name evidence="2" type="ORF">BG015_003898</name>
</gene>
<protein>
    <submittedName>
        <fullName evidence="2">Uncharacterized protein</fullName>
    </submittedName>
</protein>
<dbReference type="Proteomes" id="UP000748756">
    <property type="component" value="Unassembled WGS sequence"/>
</dbReference>
<name>A0A9P5S238_9FUNG</name>
<organism evidence="2 3">
    <name type="scientific">Linnemannia schmuckeri</name>
    <dbReference type="NCBI Taxonomy" id="64567"/>
    <lineage>
        <taxon>Eukaryota</taxon>
        <taxon>Fungi</taxon>
        <taxon>Fungi incertae sedis</taxon>
        <taxon>Mucoromycota</taxon>
        <taxon>Mortierellomycotina</taxon>
        <taxon>Mortierellomycetes</taxon>
        <taxon>Mortierellales</taxon>
        <taxon>Mortierellaceae</taxon>
        <taxon>Linnemannia</taxon>
    </lineage>
</organism>
<feature type="region of interest" description="Disordered" evidence="1">
    <location>
        <begin position="61"/>
        <end position="90"/>
    </location>
</feature>
<feature type="compositionally biased region" description="Polar residues" evidence="1">
    <location>
        <begin position="61"/>
        <end position="70"/>
    </location>
</feature>
<evidence type="ECO:0000313" key="3">
    <source>
        <dbReference type="Proteomes" id="UP000748756"/>
    </source>
</evidence>
<dbReference type="OrthoDB" id="5522061at2759"/>